<evidence type="ECO:0000313" key="4">
    <source>
        <dbReference type="Proteomes" id="UP000317519"/>
    </source>
</evidence>
<evidence type="ECO:0000313" key="3">
    <source>
        <dbReference type="EMBL" id="TWI01316.1"/>
    </source>
</evidence>
<keyword evidence="2" id="KW-0732">Signal</keyword>
<feature type="signal peptide" evidence="2">
    <location>
        <begin position="1"/>
        <end position="33"/>
    </location>
</feature>
<evidence type="ECO:0000256" key="2">
    <source>
        <dbReference type="SAM" id="SignalP"/>
    </source>
</evidence>
<sequence>MFACNQKSKEVQKYNMKKHLYLLLLLLSTAVFAQQKQVVTSIDTIKNKIGAEFKLSIKTTVDSSSRVLFPKSRNFGALEVIQSYPVDTVKIDGRYELTKRYGLTQFDSGRYVIPRFKIFINNQAFLTDSLLVEVANVQVDTLKQKMYDIKDIAPAEETMGNWWKYVLAILLLSGIAVLIYWFLKKRQEKKLQEEVFKTPIEKATTLLDTLERKELWQKGEVKAYYSELTDIARNYIEEAIEIPAMESTTSELIQGLRAASVKKKMTLSQEIIENLERVLKQADLVKFAKSKPLDFEITEDRNKIQKVILTLDKSIPVEVPLEEELLLNEAQKQKQIELQLRKQRKKSIQTAIVSVVLLVTAVTAYFIATRGFDFVKDNIMGHPTKELLEGEWVKSEYGNPGIIIETPKVLKRVDLTKTLPKNGMALIKEMQSFGYGSIVDRFYLMVSTLKYKAETQIDLAKSMDGALQSLEAQGAQNMIVKQEEFETPEGVKGLKAYGTFSQLDSQNKTTARMYYEALLFSQEGGLQQILIFHEEGDSYGNEISERVLNTVELK</sequence>
<keyword evidence="4" id="KW-1185">Reference proteome</keyword>
<proteinExistence type="predicted"/>
<dbReference type="Proteomes" id="UP000317519">
    <property type="component" value="Unassembled WGS sequence"/>
</dbReference>
<accession>A0ABY3FMP2</accession>
<evidence type="ECO:0000256" key="1">
    <source>
        <dbReference type="SAM" id="Phobius"/>
    </source>
</evidence>
<keyword evidence="1" id="KW-0812">Transmembrane</keyword>
<reference evidence="3 4" key="1">
    <citation type="journal article" date="2015" name="Stand. Genomic Sci.">
        <title>Genomic Encyclopedia of Bacterial and Archaeal Type Strains, Phase III: the genomes of soil and plant-associated and newly described type strains.</title>
        <authorList>
            <person name="Whitman W.B."/>
            <person name="Woyke T."/>
            <person name="Klenk H.P."/>
            <person name="Zhou Y."/>
            <person name="Lilburn T.G."/>
            <person name="Beck B.J."/>
            <person name="De Vos P."/>
            <person name="Vandamme P."/>
            <person name="Eisen J.A."/>
            <person name="Garrity G."/>
            <person name="Hugenholtz P."/>
            <person name="Kyrpides N.C."/>
        </authorList>
    </citation>
    <scope>NUCLEOTIDE SEQUENCE [LARGE SCALE GENOMIC DNA]</scope>
    <source>
        <strain evidence="3 4">CGMCC 1.6847</strain>
    </source>
</reference>
<name>A0ABY3FMP2_9FLAO</name>
<feature type="transmembrane region" description="Helical" evidence="1">
    <location>
        <begin position="348"/>
        <end position="368"/>
    </location>
</feature>
<protein>
    <recommendedName>
        <fullName evidence="5">Oxygen tolerance protein BatD</fullName>
    </recommendedName>
</protein>
<keyword evidence="1" id="KW-1133">Transmembrane helix</keyword>
<gene>
    <name evidence="3" type="ORF">IQ05_00893</name>
</gene>
<evidence type="ECO:0008006" key="5">
    <source>
        <dbReference type="Google" id="ProtNLM"/>
    </source>
</evidence>
<dbReference type="EMBL" id="VLKO01000003">
    <property type="protein sequence ID" value="TWI01316.1"/>
    <property type="molecule type" value="Genomic_DNA"/>
</dbReference>
<comment type="caution">
    <text evidence="3">The sequence shown here is derived from an EMBL/GenBank/DDBJ whole genome shotgun (WGS) entry which is preliminary data.</text>
</comment>
<organism evidence="3 4">
    <name type="scientific">Flavobacterium tiangeerense</name>
    <dbReference type="NCBI Taxonomy" id="459471"/>
    <lineage>
        <taxon>Bacteria</taxon>
        <taxon>Pseudomonadati</taxon>
        <taxon>Bacteroidota</taxon>
        <taxon>Flavobacteriia</taxon>
        <taxon>Flavobacteriales</taxon>
        <taxon>Flavobacteriaceae</taxon>
        <taxon>Flavobacterium</taxon>
    </lineage>
</organism>
<keyword evidence="1" id="KW-0472">Membrane</keyword>
<feature type="chain" id="PRO_5046485873" description="Oxygen tolerance protein BatD" evidence="2">
    <location>
        <begin position="34"/>
        <end position="554"/>
    </location>
</feature>
<feature type="transmembrane region" description="Helical" evidence="1">
    <location>
        <begin position="162"/>
        <end position="183"/>
    </location>
</feature>